<name>A0AAD9QEZ9_ACRCE</name>
<dbReference type="EMBL" id="JARQWQ010000038">
    <property type="protein sequence ID" value="KAK2559959.1"/>
    <property type="molecule type" value="Genomic_DNA"/>
</dbReference>
<proteinExistence type="predicted"/>
<dbReference type="Proteomes" id="UP001249851">
    <property type="component" value="Unassembled WGS sequence"/>
</dbReference>
<dbReference type="AlphaFoldDB" id="A0AAD9QEZ9"/>
<sequence>MNLSLVSPALYPRPVWITYILPRFLELLPLEYWYMALRIVCQSSRFANIVNKHLPLRQKRVKRLRQPPWFSEQLLEAIKHRNKLLKKAKRTKTDEDWRLYKISRNTTYYKIRFSKANFFKAAINDNVNNPRIYWNHLNTLIKGNNVQQDIILEVESNELTSDPNKVAKAFNLAFVNIAQKYIDEGLQGTATPGLQKLRSFNRFLRLQKDAARVILNIKRPQDVPSSELFSKLKWMTINQRVDYFTSIMMYQIINKSSPNYLHNRFEYVKDKHQNNTRSAASGNLFIPKLSSKTGQRSFQYRGVTAWNGLSVGARDYSLEKFTKYVAGIVCN</sequence>
<gene>
    <name evidence="1" type="ORF">P5673_017539</name>
</gene>
<evidence type="ECO:0000313" key="2">
    <source>
        <dbReference type="Proteomes" id="UP001249851"/>
    </source>
</evidence>
<reference evidence="1" key="2">
    <citation type="journal article" date="2023" name="Science">
        <title>Genomic signatures of disease resistance in endangered staghorn corals.</title>
        <authorList>
            <person name="Vollmer S.V."/>
            <person name="Selwyn J.D."/>
            <person name="Despard B.A."/>
            <person name="Roesel C.L."/>
        </authorList>
    </citation>
    <scope>NUCLEOTIDE SEQUENCE</scope>
    <source>
        <strain evidence="1">K2</strain>
    </source>
</reference>
<keyword evidence="2" id="KW-1185">Reference proteome</keyword>
<organism evidence="1 2">
    <name type="scientific">Acropora cervicornis</name>
    <name type="common">Staghorn coral</name>
    <dbReference type="NCBI Taxonomy" id="6130"/>
    <lineage>
        <taxon>Eukaryota</taxon>
        <taxon>Metazoa</taxon>
        <taxon>Cnidaria</taxon>
        <taxon>Anthozoa</taxon>
        <taxon>Hexacorallia</taxon>
        <taxon>Scleractinia</taxon>
        <taxon>Astrocoeniina</taxon>
        <taxon>Acroporidae</taxon>
        <taxon>Acropora</taxon>
    </lineage>
</organism>
<comment type="caution">
    <text evidence="1">The sequence shown here is derived from an EMBL/GenBank/DDBJ whole genome shotgun (WGS) entry which is preliminary data.</text>
</comment>
<accession>A0AAD9QEZ9</accession>
<evidence type="ECO:0000313" key="1">
    <source>
        <dbReference type="EMBL" id="KAK2559959.1"/>
    </source>
</evidence>
<protein>
    <submittedName>
        <fullName evidence="1">Uncharacterized protein</fullName>
    </submittedName>
</protein>
<reference evidence="1" key="1">
    <citation type="journal article" date="2023" name="G3 (Bethesda)">
        <title>Whole genome assembly and annotation of the endangered Caribbean coral Acropora cervicornis.</title>
        <authorList>
            <person name="Selwyn J.D."/>
            <person name="Vollmer S.V."/>
        </authorList>
    </citation>
    <scope>NUCLEOTIDE SEQUENCE</scope>
    <source>
        <strain evidence="1">K2</strain>
    </source>
</reference>